<evidence type="ECO:0000313" key="2">
    <source>
        <dbReference type="EMBL" id="RKO93926.1"/>
    </source>
</evidence>
<accession>A0A4P9WSE7</accession>
<name>A0A4P9WSE7_9FUNG</name>
<feature type="compositionally biased region" description="Basic and acidic residues" evidence="1">
    <location>
        <begin position="726"/>
        <end position="738"/>
    </location>
</feature>
<sequence length="1808" mass="201829">MDIIKIPVELPPTYEDVEADIEASCPEERDLPRFEDLTPEEVKPSGTKVCGFALSRPCIGISLGSPRSSLPFGDPDRKKRISESLVDSCVRRILRWRRRISIRHDRVIKRQCAPHSLGVFRPKYQHHNHIHLILAALWQWLSYHKHLILPGTESRKHSSTHSDLILWNPLDLSNFTVLPIATGGKAPNALLQSYDGKSVFVVHGPGDRTGTIDQISLQGKVLQSYSAPGGIGLVNAAASKDGTRLVAMSQTLDSMVSWTLGSAAAGTVVALSRKHVRIPPFMSTIDGILIYMQDGIPGQSLEIVGTSTMDGQQVASYPGTQAAWPAYSRNEIWIGQSESDAVVSSVDATTGFLSRNVSTPYAVPYDLWSSTNGSVIFVGYRSGFVGAWRRLMDPLSHEDREAVHQVVGSAQDNPDSILYKVPGDAVVRFVQEIVKNVFSACIVHERKCNLRFLKEPNANVLFDIYRMVLQEQLVQEGLEKYSISNTIPPFLKDVVSSYKGGDRQPLQVLKVYELPPQVTKSLSEKDAQQLCERSGLSIEFSILSRVGGSISALVLCNKRGGQKTIIGGRRINTKNSLMTIFDASSLKHSSVQVLFEEVQRCFGMVDSETIEEELASHNAKRWSKTTDPKPQLLAPPKVGLWGKKLGPGGATQLLALTQKSWVQKGFGSEVGSQLRWARSWVQEVKPIYAGPVPRMVKPIYAGASDKKLGHNYVGQEVGLWIQKPSSSERDPETIERVLDNPPSARGEANHDVDTEIGTDFNDHLTTNLTFESNRKSGLPGRVEISVFWVAQTQRSWLQEVQPNLVGSGLWERTWAQETQQSWVQKIVESSVLVSETEQAAKSGKLDFGSGSVFWIFGSRVVESDKEGAKGTSLSPENHILHNIFPDRISSAVQKSMGRVCNQQVSTIDNGIVESKTLRSVNEKGEMSGMDVPGKDPPVPWWRRFLGSMVLILHAIILHAIILHAIILHAIHLWTVLNLDRPDITRILRAGEMTINIEQQAVIKIPEDVSLESRMGFLHALALECGRKGLLSDLSKLDYTQNRGKQVETPLVLSGAHCQTVVCVALVPASTMPIRSTKLTLENLIREFLTPRNLDVRKRIRIMHSFKTTFVCGKNAAKAQATSSQWERDAIKEVENMLYLTKDISDRYRMTNPHERDRRIGFVSFAIHVSDLSISAIQALAHDKAWADTNMFDMSGHSQRFSAVPNNNALQKIEETPVGIDIESLMNHTFPDFQQVVDRGMMRIKVTECVSGLKSVDVHDLVDLATSFFEYLSAKANLFEHPIASQWKNIGSMLRGSVGIVDWDTRDYIVAFWCNSTIGKVLLSRRIAHTPPHDSSCIGLIRTFAYVQSRLDGQKRRNDNVPRSSEHEGLTYTSVGRDPLDPQARGLINLDVCGLVVPTTHQQFKGKYAINYQRIQVKYPHFSAMRTDGPVMEPDESAIGAKYWNITNQRSIVDGKFHASLTELADSAKVQVFAFRQLAPDGSSHVLLTEGGKLYRSSKEITAYIRETGRHFKRYNNVWFWGPEICPLFSFVKVRKYSSSRNNTICVEVSNIQLHPALSVGSDGIMRYNENVDMGDLADKVDKMRLEESSLSMDAIPNEITWTSSIPCIGEIKMGSYLITAIRETYFRSQTSRRFFMVINGKIHKSSFVFDDVLNSTAPDYNALGGRMLFQIYILEADPGPRTRRSRAKGGTQLLALTQRGWVQEVELWVQKVLGRAKTQSTDTLPFKSELITKQTKSQWELASISGLSMLGLWILNLATQLHLCQEGLETQEEHLDVNVMASNFTVGIDSLFLKHDLIGWLDPRILEV</sequence>
<dbReference type="Proteomes" id="UP000269721">
    <property type="component" value="Unassembled WGS sequence"/>
</dbReference>
<feature type="compositionally biased region" description="Basic and acidic residues" evidence="1">
    <location>
        <begin position="1354"/>
        <end position="1368"/>
    </location>
</feature>
<dbReference type="EMBL" id="KZ994067">
    <property type="protein sequence ID" value="RKO93926.1"/>
    <property type="molecule type" value="Genomic_DNA"/>
</dbReference>
<organism evidence="2 3">
    <name type="scientific">Blyttiomyces helicus</name>
    <dbReference type="NCBI Taxonomy" id="388810"/>
    <lineage>
        <taxon>Eukaryota</taxon>
        <taxon>Fungi</taxon>
        <taxon>Fungi incertae sedis</taxon>
        <taxon>Chytridiomycota</taxon>
        <taxon>Chytridiomycota incertae sedis</taxon>
        <taxon>Chytridiomycetes</taxon>
        <taxon>Chytridiomycetes incertae sedis</taxon>
        <taxon>Blyttiomyces</taxon>
    </lineage>
</organism>
<feature type="region of interest" description="Disordered" evidence="1">
    <location>
        <begin position="724"/>
        <end position="750"/>
    </location>
</feature>
<feature type="region of interest" description="Disordered" evidence="1">
    <location>
        <begin position="1354"/>
        <end position="1377"/>
    </location>
</feature>
<dbReference type="SUPFAM" id="SSF50969">
    <property type="entry name" value="YVTN repeat-like/Quinoprotein amine dehydrogenase"/>
    <property type="match status" value="1"/>
</dbReference>
<reference evidence="3" key="1">
    <citation type="journal article" date="2018" name="Nat. Microbiol.">
        <title>Leveraging single-cell genomics to expand the fungal tree of life.</title>
        <authorList>
            <person name="Ahrendt S.R."/>
            <person name="Quandt C.A."/>
            <person name="Ciobanu D."/>
            <person name="Clum A."/>
            <person name="Salamov A."/>
            <person name="Andreopoulos B."/>
            <person name="Cheng J.F."/>
            <person name="Woyke T."/>
            <person name="Pelin A."/>
            <person name="Henrissat B."/>
            <person name="Reynolds N.K."/>
            <person name="Benny G.L."/>
            <person name="Smith M.E."/>
            <person name="James T.Y."/>
            <person name="Grigoriev I.V."/>
        </authorList>
    </citation>
    <scope>NUCLEOTIDE SEQUENCE [LARGE SCALE GENOMIC DNA]</scope>
</reference>
<dbReference type="InterPro" id="IPR011044">
    <property type="entry name" value="Quino_amine_DH_bsu"/>
</dbReference>
<proteinExistence type="predicted"/>
<gene>
    <name evidence="2" type="ORF">BDK51DRAFT_29583</name>
</gene>
<evidence type="ECO:0000256" key="1">
    <source>
        <dbReference type="SAM" id="MobiDB-lite"/>
    </source>
</evidence>
<keyword evidence="3" id="KW-1185">Reference proteome</keyword>
<evidence type="ECO:0000313" key="3">
    <source>
        <dbReference type="Proteomes" id="UP000269721"/>
    </source>
</evidence>
<protein>
    <submittedName>
        <fullName evidence="2">Uncharacterized protein</fullName>
    </submittedName>
</protein>